<evidence type="ECO:0000313" key="1">
    <source>
        <dbReference type="EMBL" id="TYP51591.1"/>
    </source>
</evidence>
<name>A0A5S5AKA4_9FIRM</name>
<evidence type="ECO:0000313" key="2">
    <source>
        <dbReference type="Proteomes" id="UP000322294"/>
    </source>
</evidence>
<sequence length="255" mass="28087">MDILKTITPALGGLISAVGGGGKTTLLFRMAKGLSGRRQRVLLTTTTKMYVPGHSRDWVLIIEDDEDKAFEKVSNTDAGIVILGREVLPEGKMTGIDPCLADRIFKRRIFDFVLVEADGAKRKPIKAPAAHEPRVPESTTCVLGVIGLDAMGKLLTEEVFHRARLFSREFGFEPGAAIDEDIVAALVTSRNGLFKNAPDWARKILVLNKADDQEARLKARKIAFAVKQRKRCDVLPDIILMSSFISDKPYLEVLG</sequence>
<dbReference type="InterPro" id="IPR017587">
    <property type="entry name" value="YqeC"/>
</dbReference>
<organism evidence="1 2">
    <name type="scientific">Thermosediminibacter litoriperuensis</name>
    <dbReference type="NCBI Taxonomy" id="291989"/>
    <lineage>
        <taxon>Bacteria</taxon>
        <taxon>Bacillati</taxon>
        <taxon>Bacillota</taxon>
        <taxon>Clostridia</taxon>
        <taxon>Thermosediminibacterales</taxon>
        <taxon>Thermosediminibacteraceae</taxon>
        <taxon>Thermosediminibacter</taxon>
    </lineage>
</organism>
<dbReference type="OrthoDB" id="368187at2"/>
<dbReference type="RefSeq" id="WP_148867597.1">
    <property type="nucleotide sequence ID" value="NZ_VNHO01000022.1"/>
</dbReference>
<dbReference type="AlphaFoldDB" id="A0A5S5AKA4"/>
<comment type="caution">
    <text evidence="1">The sequence shown here is derived from an EMBL/GenBank/DDBJ whole genome shotgun (WGS) entry which is preliminary data.</text>
</comment>
<dbReference type="Pfam" id="PF19842">
    <property type="entry name" value="YqeC"/>
    <property type="match status" value="1"/>
</dbReference>
<dbReference type="NCBIfam" id="TIGR03172">
    <property type="entry name" value="selenium cofactor biosynthesis protein YqeC"/>
    <property type="match status" value="1"/>
</dbReference>
<reference evidence="1 2" key="1">
    <citation type="submission" date="2019-07" db="EMBL/GenBank/DDBJ databases">
        <title>Genomic Encyclopedia of Type Strains, Phase I: the one thousand microbial genomes (KMG-I) project.</title>
        <authorList>
            <person name="Kyrpides N."/>
        </authorList>
    </citation>
    <scope>NUCLEOTIDE SEQUENCE [LARGE SCALE GENOMIC DNA]</scope>
    <source>
        <strain evidence="1 2">DSM 16647</strain>
    </source>
</reference>
<accession>A0A5S5AKA4</accession>
<proteinExistence type="predicted"/>
<protein>
    <submittedName>
        <fullName evidence="1">Putative selenium-dependent hydroxylase accessory protein YqeC</fullName>
    </submittedName>
</protein>
<gene>
    <name evidence="1" type="ORF">LZ11_01881</name>
</gene>
<dbReference type="EMBL" id="VNHO01000022">
    <property type="protein sequence ID" value="TYP51591.1"/>
    <property type="molecule type" value="Genomic_DNA"/>
</dbReference>
<dbReference type="Proteomes" id="UP000322294">
    <property type="component" value="Unassembled WGS sequence"/>
</dbReference>
<keyword evidence="2" id="KW-1185">Reference proteome</keyword>